<keyword evidence="6" id="KW-0443">Lipid metabolism</keyword>
<feature type="transmembrane region" description="Helical" evidence="9">
    <location>
        <begin position="32"/>
        <end position="53"/>
    </location>
</feature>
<evidence type="ECO:0000256" key="3">
    <source>
        <dbReference type="ARBA" id="ARBA00022679"/>
    </source>
</evidence>
<evidence type="ECO:0000256" key="6">
    <source>
        <dbReference type="ARBA" id="ARBA00023098"/>
    </source>
</evidence>
<evidence type="ECO:0000256" key="8">
    <source>
        <dbReference type="ARBA" id="ARBA00023315"/>
    </source>
</evidence>
<dbReference type="PANTHER" id="PTHR31595">
    <property type="entry name" value="LONG-CHAIN-ALCOHOL O-FATTY-ACYLTRANSFERASE 3-RELATED"/>
    <property type="match status" value="1"/>
</dbReference>
<keyword evidence="7 9" id="KW-0472">Membrane</keyword>
<dbReference type="RefSeq" id="XP_010467019.1">
    <property type="nucleotide sequence ID" value="XM_010468717.2"/>
</dbReference>
<keyword evidence="5 9" id="KW-1133">Transmembrane helix</keyword>
<feature type="domain" description="Wax synthase" evidence="10">
    <location>
        <begin position="176"/>
        <end position="263"/>
    </location>
</feature>
<evidence type="ECO:0000256" key="9">
    <source>
        <dbReference type="SAM" id="Phobius"/>
    </source>
</evidence>
<reference evidence="12" key="2">
    <citation type="submission" date="2025-08" db="UniProtKB">
        <authorList>
            <consortium name="RefSeq"/>
        </authorList>
    </citation>
    <scope>IDENTIFICATION</scope>
    <source>
        <tissue evidence="12">Leaf</tissue>
    </source>
</reference>
<proteinExistence type="inferred from homology"/>
<dbReference type="PANTHER" id="PTHR31595:SF39">
    <property type="entry name" value="LONG-CHAIN-ALCOHOL O-FATTY-ACYLTRANSFERASE 5-RELATED"/>
    <property type="match status" value="1"/>
</dbReference>
<dbReference type="Pfam" id="PF13813">
    <property type="entry name" value="MBOAT_2"/>
    <property type="match status" value="1"/>
</dbReference>
<feature type="transmembrane region" description="Helical" evidence="9">
    <location>
        <begin position="224"/>
        <end position="248"/>
    </location>
</feature>
<feature type="transmembrane region" description="Helical" evidence="9">
    <location>
        <begin position="114"/>
        <end position="135"/>
    </location>
</feature>
<dbReference type="InterPro" id="IPR017088">
    <property type="entry name" value="Wax_synthase_Magnoliopsida"/>
</dbReference>
<dbReference type="InterPro" id="IPR044851">
    <property type="entry name" value="Wax_synthase"/>
</dbReference>
<protein>
    <submittedName>
        <fullName evidence="12">Probable long-chain-alcohol O-fatty-acyltransferase 5</fullName>
    </submittedName>
</protein>
<keyword evidence="3" id="KW-0808">Transferase</keyword>
<dbReference type="GeneID" id="104747141"/>
<keyword evidence="8" id="KW-0012">Acyltransferase</keyword>
<feature type="transmembrane region" description="Helical" evidence="9">
    <location>
        <begin position="286"/>
        <end position="307"/>
    </location>
</feature>
<sequence length="344" mass="39588">MEEELKSLIKVLVIAIMSISYCYYLPPKIKSGIPRFLSVLPIVALFLVLPLFYSSVHLSFITAFSLTWLTNFKLILFSFDKGPLIPIPKNLLWFLFFTCFPIKAQQNPKPNTHLPKLVFAIKVAIFGVLLHLYGYKQSMPPILLMGLYFVHLYLEIEIIFTLLKVFISISLGCELEPQSNKPYLATSLQDFWGRRWNIMVPAILRPAVYTPMRRVSERRMSSSWALFPGILATFIVSGLVHDLLFFYLTREMPTGKVTLFFVLQGVCIAAELAVKKKTTVMQRWRLSPTVSRILTVGFVFVTGFWLMTPQLTRSGVMEKYTNEALYCVDFVKHKLLWLVGDIYN</sequence>
<feature type="transmembrane region" description="Helical" evidence="9">
    <location>
        <begin position="141"/>
        <end position="163"/>
    </location>
</feature>
<evidence type="ECO:0000256" key="5">
    <source>
        <dbReference type="ARBA" id="ARBA00022989"/>
    </source>
</evidence>
<reference evidence="11" key="1">
    <citation type="journal article" date="2014" name="Nat. Commun.">
        <title>The emerging biofuel crop Camelina sativa retains a highly undifferentiated hexaploid genome structure.</title>
        <authorList>
            <person name="Kagale S."/>
            <person name="Koh C."/>
            <person name="Nixon J."/>
            <person name="Bollina V."/>
            <person name="Clarke W.E."/>
            <person name="Tuteja R."/>
            <person name="Spillane C."/>
            <person name="Robinson S.J."/>
            <person name="Links M.G."/>
            <person name="Clarke C."/>
            <person name="Higgins E.E."/>
            <person name="Huebert T."/>
            <person name="Sharpe A.G."/>
            <person name="Parkin I.A."/>
        </authorList>
    </citation>
    <scope>NUCLEOTIDE SEQUENCE [LARGE SCALE GENOMIC DNA]</scope>
    <source>
        <strain evidence="11">cv. DH55</strain>
    </source>
</reference>
<evidence type="ECO:0000256" key="1">
    <source>
        <dbReference type="ARBA" id="ARBA00004141"/>
    </source>
</evidence>
<dbReference type="PIRSF" id="PIRSF037006">
    <property type="entry name" value="Wax_synthase"/>
    <property type="match status" value="1"/>
</dbReference>
<accession>A0ABM0W806</accession>
<feature type="transmembrane region" description="Helical" evidence="9">
    <location>
        <begin position="254"/>
        <end position="274"/>
    </location>
</feature>
<dbReference type="Proteomes" id="UP000694864">
    <property type="component" value="Chromosome 15"/>
</dbReference>
<organism evidence="11 12">
    <name type="scientific">Camelina sativa</name>
    <name type="common">False flax</name>
    <name type="synonym">Myagrum sativum</name>
    <dbReference type="NCBI Taxonomy" id="90675"/>
    <lineage>
        <taxon>Eukaryota</taxon>
        <taxon>Viridiplantae</taxon>
        <taxon>Streptophyta</taxon>
        <taxon>Embryophyta</taxon>
        <taxon>Tracheophyta</taxon>
        <taxon>Spermatophyta</taxon>
        <taxon>Magnoliopsida</taxon>
        <taxon>eudicotyledons</taxon>
        <taxon>Gunneridae</taxon>
        <taxon>Pentapetalae</taxon>
        <taxon>rosids</taxon>
        <taxon>malvids</taxon>
        <taxon>Brassicales</taxon>
        <taxon>Brassicaceae</taxon>
        <taxon>Camelineae</taxon>
        <taxon>Camelina</taxon>
    </lineage>
</organism>
<keyword evidence="11" id="KW-1185">Reference proteome</keyword>
<comment type="similarity">
    <text evidence="2">Belongs to the wax synthase family.</text>
</comment>
<gene>
    <name evidence="12" type="primary">LOC104747141</name>
</gene>
<evidence type="ECO:0000313" key="12">
    <source>
        <dbReference type="RefSeq" id="XP_010467019.1"/>
    </source>
</evidence>
<name>A0ABM0W806_CAMSA</name>
<evidence type="ECO:0000259" key="10">
    <source>
        <dbReference type="Pfam" id="PF13813"/>
    </source>
</evidence>
<feature type="transmembrane region" description="Helical" evidence="9">
    <location>
        <begin position="7"/>
        <end position="26"/>
    </location>
</feature>
<dbReference type="InterPro" id="IPR032805">
    <property type="entry name" value="Wax_synthase_dom"/>
</dbReference>
<evidence type="ECO:0000313" key="11">
    <source>
        <dbReference type="Proteomes" id="UP000694864"/>
    </source>
</evidence>
<comment type="subcellular location">
    <subcellularLocation>
        <location evidence="1">Membrane</location>
        <topology evidence="1">Multi-pass membrane protein</topology>
    </subcellularLocation>
</comment>
<evidence type="ECO:0000256" key="4">
    <source>
        <dbReference type="ARBA" id="ARBA00022692"/>
    </source>
</evidence>
<evidence type="ECO:0000256" key="7">
    <source>
        <dbReference type="ARBA" id="ARBA00023136"/>
    </source>
</evidence>
<keyword evidence="4 9" id="KW-0812">Transmembrane</keyword>
<evidence type="ECO:0000256" key="2">
    <source>
        <dbReference type="ARBA" id="ARBA00007282"/>
    </source>
</evidence>